<evidence type="ECO:0000313" key="2">
    <source>
        <dbReference type="EMBL" id="PJI34036.1"/>
    </source>
</evidence>
<keyword evidence="1" id="KW-0732">Signal</keyword>
<evidence type="ECO:0000256" key="1">
    <source>
        <dbReference type="SAM" id="SignalP"/>
    </source>
</evidence>
<reference evidence="2 3" key="1">
    <citation type="submission" date="2017-11" db="EMBL/GenBank/DDBJ databases">
        <authorList>
            <person name="Han C.G."/>
        </authorList>
    </citation>
    <scope>NUCLEOTIDE SEQUENCE [LARGE SCALE GENOMIC DNA]</scope>
    <source>
        <strain evidence="2 3">ANC 5347</strain>
    </source>
</reference>
<protein>
    <submittedName>
        <fullName evidence="2">Uncharacterized protein</fullName>
    </submittedName>
</protein>
<sequence length="144" mass="15960">MNAKLTPYNSFKVTLFTAALTVSALAFAHLADFGTDQVAPTQNIQSEYGIVSLKMLDDMRGEAVVNLDGFRLNISSFEVQAYPDSYGVPGSEFTAVEVMELGEINVFDANGNPYKDFTDHQDHREINSMIAGYIMKHRLVEVQS</sequence>
<organism evidence="2 3">
    <name type="scientific">Acinetobacter pseudolwoffii</name>
    <dbReference type="NCBI Taxonomy" id="2053287"/>
    <lineage>
        <taxon>Bacteria</taxon>
        <taxon>Pseudomonadati</taxon>
        <taxon>Pseudomonadota</taxon>
        <taxon>Gammaproteobacteria</taxon>
        <taxon>Moraxellales</taxon>
        <taxon>Moraxellaceae</taxon>
        <taxon>Acinetobacter</taxon>
    </lineage>
</organism>
<reference evidence="2 3" key="2">
    <citation type="submission" date="2017-12" db="EMBL/GenBank/DDBJ databases">
        <title>Revising the taxonomy of the Acinetobacter lwoffii group: the description of Acinetobacter pseudolwoffii sp. nov. and emended description of Acinetobacter lwoffii.</title>
        <authorList>
            <person name="Nemec A."/>
        </authorList>
    </citation>
    <scope>NUCLEOTIDE SEQUENCE [LARGE SCALE GENOMIC DNA]</scope>
    <source>
        <strain evidence="2 3">ANC 5347</strain>
    </source>
</reference>
<name>A0A2H9UQQ8_9GAMM</name>
<dbReference type="AlphaFoldDB" id="A0A2H9UQQ8"/>
<feature type="signal peptide" evidence="1">
    <location>
        <begin position="1"/>
        <end position="28"/>
    </location>
</feature>
<accession>A0A2H9UQQ8</accession>
<evidence type="ECO:0000313" key="3">
    <source>
        <dbReference type="Proteomes" id="UP000242351"/>
    </source>
</evidence>
<dbReference type="RefSeq" id="WP_100357060.1">
    <property type="nucleotide sequence ID" value="NZ_PGOZ01000001.1"/>
</dbReference>
<dbReference type="EMBL" id="PGOZ01000001">
    <property type="protein sequence ID" value="PJI34036.1"/>
    <property type="molecule type" value="Genomic_DNA"/>
</dbReference>
<dbReference type="Proteomes" id="UP000242351">
    <property type="component" value="Unassembled WGS sequence"/>
</dbReference>
<proteinExistence type="predicted"/>
<feature type="chain" id="PRO_5014191568" evidence="1">
    <location>
        <begin position="29"/>
        <end position="144"/>
    </location>
</feature>
<comment type="caution">
    <text evidence="2">The sequence shown here is derived from an EMBL/GenBank/DDBJ whole genome shotgun (WGS) entry which is preliminary data.</text>
</comment>
<gene>
    <name evidence="2" type="ORF">CU320_01500</name>
</gene>